<protein>
    <submittedName>
        <fullName evidence="1">Uncharacterized protein</fullName>
    </submittedName>
</protein>
<dbReference type="EnsemblPlants" id="MELO3C029925.2.1">
    <property type="protein sequence ID" value="MELO3C029925.2.1"/>
    <property type="gene ID" value="MELO3C029925.2"/>
</dbReference>
<organism evidence="1">
    <name type="scientific">Cucumis melo</name>
    <name type="common">Muskmelon</name>
    <dbReference type="NCBI Taxonomy" id="3656"/>
    <lineage>
        <taxon>Eukaryota</taxon>
        <taxon>Viridiplantae</taxon>
        <taxon>Streptophyta</taxon>
        <taxon>Embryophyta</taxon>
        <taxon>Tracheophyta</taxon>
        <taxon>Spermatophyta</taxon>
        <taxon>Magnoliopsida</taxon>
        <taxon>eudicotyledons</taxon>
        <taxon>Gunneridae</taxon>
        <taxon>Pentapetalae</taxon>
        <taxon>rosids</taxon>
        <taxon>fabids</taxon>
        <taxon>Cucurbitales</taxon>
        <taxon>Cucurbitaceae</taxon>
        <taxon>Benincaseae</taxon>
        <taxon>Cucumis</taxon>
    </lineage>
</organism>
<proteinExistence type="predicted"/>
<evidence type="ECO:0000313" key="1">
    <source>
        <dbReference type="EnsemblPlants" id="MELO3C029925.2.1"/>
    </source>
</evidence>
<dbReference type="AlphaFoldDB" id="A0A9I9E7N9"/>
<accession>A0A9I9E7N9</accession>
<sequence length="92" mass="10473">IGWEKIYPALLSSVATEEERRIWWSRICEVRGMLTLEGKREFDNLVSIMIILIGVGLGVEEVHIILIGVGLGVEEVHVFPCRLWNVEIDTKV</sequence>
<reference evidence="1" key="1">
    <citation type="submission" date="2023-03" db="UniProtKB">
        <authorList>
            <consortium name="EnsemblPlants"/>
        </authorList>
    </citation>
    <scope>IDENTIFICATION</scope>
</reference>
<dbReference type="Gramene" id="MELO3C029925.2.1">
    <property type="protein sequence ID" value="MELO3C029925.2.1"/>
    <property type="gene ID" value="MELO3C029925.2"/>
</dbReference>
<name>A0A9I9E7N9_CUCME</name>